<evidence type="ECO:0000313" key="2">
    <source>
        <dbReference type="EMBL" id="WDR01741.1"/>
    </source>
</evidence>
<dbReference type="RefSeq" id="WP_282218151.1">
    <property type="nucleotide sequence ID" value="NZ_CP118246.1"/>
</dbReference>
<reference evidence="2 3" key="1">
    <citation type="submission" date="2023-02" db="EMBL/GenBank/DDBJ databases">
        <title>Devosia algicola sp. nov., isolated from the phycosphere of marine algae.</title>
        <authorList>
            <person name="Kim J.M."/>
            <person name="Lee J.K."/>
            <person name="Choi B.J."/>
            <person name="Bayburt H."/>
            <person name="Jeon C.O."/>
        </authorList>
    </citation>
    <scope>NUCLEOTIDE SEQUENCE [LARGE SCALE GENOMIC DNA]</scope>
    <source>
        <strain evidence="2 3">G20-9</strain>
    </source>
</reference>
<protein>
    <submittedName>
        <fullName evidence="2">Uncharacterized protein</fullName>
    </submittedName>
</protein>
<dbReference type="EMBL" id="CP118246">
    <property type="protein sequence ID" value="WDR01741.1"/>
    <property type="molecule type" value="Genomic_DNA"/>
</dbReference>
<keyword evidence="3" id="KW-1185">Reference proteome</keyword>
<sequence length="44" mass="4975">MPLTLASLKLLHRSFESLYGRTRAKLPEHRTPTTRMAPAIAANR</sequence>
<proteinExistence type="predicted"/>
<gene>
    <name evidence="2" type="ORF">PSQ19_13465</name>
</gene>
<organism evidence="2 3">
    <name type="scientific">Devosia algicola</name>
    <dbReference type="NCBI Taxonomy" id="3026418"/>
    <lineage>
        <taxon>Bacteria</taxon>
        <taxon>Pseudomonadati</taxon>
        <taxon>Pseudomonadota</taxon>
        <taxon>Alphaproteobacteria</taxon>
        <taxon>Hyphomicrobiales</taxon>
        <taxon>Devosiaceae</taxon>
        <taxon>Devosia</taxon>
    </lineage>
</organism>
<evidence type="ECO:0000313" key="3">
    <source>
        <dbReference type="Proteomes" id="UP001220530"/>
    </source>
</evidence>
<evidence type="ECO:0000256" key="1">
    <source>
        <dbReference type="SAM" id="MobiDB-lite"/>
    </source>
</evidence>
<accession>A0ABY7YKF8</accession>
<dbReference type="Proteomes" id="UP001220530">
    <property type="component" value="Chromosome"/>
</dbReference>
<feature type="region of interest" description="Disordered" evidence="1">
    <location>
        <begin position="23"/>
        <end position="44"/>
    </location>
</feature>
<name>A0ABY7YKF8_9HYPH</name>